<dbReference type="InterPro" id="IPR000372">
    <property type="entry name" value="LRRNT"/>
</dbReference>
<evidence type="ECO:0000256" key="3">
    <source>
        <dbReference type="ARBA" id="ARBA00022737"/>
    </source>
</evidence>
<dbReference type="AlphaFoldDB" id="A0A8B7ZGH1"/>
<dbReference type="OrthoDB" id="676979at2759"/>
<feature type="transmembrane region" description="Helical" evidence="6">
    <location>
        <begin position="542"/>
        <end position="565"/>
    </location>
</feature>
<evidence type="ECO:0000256" key="6">
    <source>
        <dbReference type="SAM" id="Phobius"/>
    </source>
</evidence>
<keyword evidence="4" id="KW-0325">Glycoprotein</keyword>
<dbReference type="SMART" id="SM00365">
    <property type="entry name" value="LRR_SD22"/>
    <property type="match status" value="6"/>
</dbReference>
<feature type="compositionally biased region" description="Basic and acidic residues" evidence="5">
    <location>
        <begin position="576"/>
        <end position="585"/>
    </location>
</feature>
<evidence type="ECO:0000256" key="4">
    <source>
        <dbReference type="ARBA" id="ARBA00023180"/>
    </source>
</evidence>
<dbReference type="Gene3D" id="3.80.10.10">
    <property type="entry name" value="Ribonuclease Inhibitor"/>
    <property type="match status" value="3"/>
</dbReference>
<name>A0A8B7ZGH1_ACAPL</name>
<dbReference type="PROSITE" id="PS51450">
    <property type="entry name" value="LRR"/>
    <property type="match status" value="5"/>
</dbReference>
<dbReference type="InterPro" id="IPR050541">
    <property type="entry name" value="LRR_TM_domain-containing"/>
</dbReference>
<evidence type="ECO:0000259" key="8">
    <source>
        <dbReference type="SMART" id="SM00013"/>
    </source>
</evidence>
<evidence type="ECO:0000313" key="9">
    <source>
        <dbReference type="Proteomes" id="UP000694845"/>
    </source>
</evidence>
<accession>A0A8B7ZGH1</accession>
<dbReference type="PANTHER" id="PTHR24369:SF160">
    <property type="entry name" value="VASORIN"/>
    <property type="match status" value="1"/>
</dbReference>
<dbReference type="InterPro" id="IPR032675">
    <property type="entry name" value="LRR_dom_sf"/>
</dbReference>
<keyword evidence="9" id="KW-1185">Reference proteome</keyword>
<keyword evidence="6" id="KW-0812">Transmembrane</keyword>
<evidence type="ECO:0000313" key="10">
    <source>
        <dbReference type="RefSeq" id="XP_022104704.1"/>
    </source>
</evidence>
<reference evidence="10" key="1">
    <citation type="submission" date="2025-08" db="UniProtKB">
        <authorList>
            <consortium name="RefSeq"/>
        </authorList>
    </citation>
    <scope>IDENTIFICATION</scope>
</reference>
<gene>
    <name evidence="10" type="primary">LOC110986802</name>
</gene>
<proteinExistence type="predicted"/>
<sequence>MFTMLPRVQVVLLAVFVVVAVGAETDSACPAGCRCNDIMLTVNCTNSGLRRIPDNLPSEYRVFSFDNNDLNVIYGQAFSRATATRYLSLSRCNIIKIQDGAFEFIYNVSQLFLAGNRLDSVPREVRNLSQLQLLDLTDNSIDRLAKYSFYGLTRLQTLLLDDNNITVLSKGCMSDANPLRLLSLRRNGIHTVKPGSFHCLDSLEELYLSDNSFANLPYGWLVGLFNLRVLDMRRAYSANVVYDQMPEGNTTKGWLFPGLSPLLESLNLAENGLTNLEFNAFLPLEELVKLDLSVNQLMELPLGVFSHLRKLRRLDLSYNVLTNLTDYLFPEGSDLEYFNLGNNLFEKLQPDPFKNLQNLKYLGLQRNMLNEIEFLLQTSLPNLRELNLASNAIRNVSGVGFTAFKSLRKLYMQENRLREVPNLRNLAFLTHLNLSWNGITYVAPDAFVGTNLKEIDLRNNDITTLDPKTLEGLPRLGAVRLGDNPWRCDCELEWFSQAFVSTDWGREFDVVTCDWPPSRKDANVVFLNEEMQCTSYPPPASVIVLVVIWIVILLIVATAILVRTYKIHRIRSRRRQKEDTAEQDRLQPPNPDPPRPDQQASLPAPQPPKQRPDPGKGKEKGKGKSKQGQKSKVIEMKDMKSMNGLKVKPFDREFYV</sequence>
<keyword evidence="3" id="KW-0677">Repeat</keyword>
<evidence type="ECO:0000256" key="7">
    <source>
        <dbReference type="SAM" id="SignalP"/>
    </source>
</evidence>
<dbReference type="GeneID" id="110986802"/>
<protein>
    <submittedName>
        <fullName evidence="10">Slit homolog 3 protein-like</fullName>
    </submittedName>
</protein>
<dbReference type="RefSeq" id="XP_022104704.1">
    <property type="nucleotide sequence ID" value="XM_022249012.1"/>
</dbReference>
<dbReference type="SMART" id="SM00013">
    <property type="entry name" value="LRRNT"/>
    <property type="match status" value="1"/>
</dbReference>
<dbReference type="SUPFAM" id="SSF52058">
    <property type="entry name" value="L domain-like"/>
    <property type="match status" value="2"/>
</dbReference>
<dbReference type="KEGG" id="aplc:110986802"/>
<feature type="region of interest" description="Disordered" evidence="5">
    <location>
        <begin position="572"/>
        <end position="642"/>
    </location>
</feature>
<dbReference type="GO" id="GO:0005886">
    <property type="term" value="C:plasma membrane"/>
    <property type="evidence" value="ECO:0007669"/>
    <property type="project" value="TreeGrafter"/>
</dbReference>
<evidence type="ECO:0000256" key="1">
    <source>
        <dbReference type="ARBA" id="ARBA00022614"/>
    </source>
</evidence>
<keyword evidence="2 7" id="KW-0732">Signal</keyword>
<dbReference type="FunFam" id="3.80.10.10:FF:000770">
    <property type="entry name" value="Uncharacterized protein"/>
    <property type="match status" value="1"/>
</dbReference>
<feature type="chain" id="PRO_5034628823" evidence="7">
    <location>
        <begin position="23"/>
        <end position="656"/>
    </location>
</feature>
<dbReference type="PANTHER" id="PTHR24369">
    <property type="entry name" value="ANTIGEN BSP, PUTATIVE-RELATED"/>
    <property type="match status" value="1"/>
</dbReference>
<dbReference type="Proteomes" id="UP000694845">
    <property type="component" value="Unplaced"/>
</dbReference>
<keyword evidence="6" id="KW-1133">Transmembrane helix</keyword>
<feature type="domain" description="LRRNT" evidence="8">
    <location>
        <begin position="28"/>
        <end position="62"/>
    </location>
</feature>
<feature type="compositionally biased region" description="Basic and acidic residues" evidence="5">
    <location>
        <begin position="610"/>
        <end position="622"/>
    </location>
</feature>
<dbReference type="OMA" id="YSANVVY"/>
<dbReference type="Pfam" id="PF13855">
    <property type="entry name" value="LRR_8"/>
    <property type="match status" value="4"/>
</dbReference>
<evidence type="ECO:0000256" key="5">
    <source>
        <dbReference type="SAM" id="MobiDB-lite"/>
    </source>
</evidence>
<dbReference type="InterPro" id="IPR003591">
    <property type="entry name" value="Leu-rich_rpt_typical-subtyp"/>
</dbReference>
<feature type="signal peptide" evidence="7">
    <location>
        <begin position="1"/>
        <end position="22"/>
    </location>
</feature>
<keyword evidence="6" id="KW-0472">Membrane</keyword>
<keyword evidence="1" id="KW-0433">Leucine-rich repeat</keyword>
<dbReference type="InterPro" id="IPR001611">
    <property type="entry name" value="Leu-rich_rpt"/>
</dbReference>
<dbReference type="SMART" id="SM00369">
    <property type="entry name" value="LRR_TYP"/>
    <property type="match status" value="13"/>
</dbReference>
<evidence type="ECO:0000256" key="2">
    <source>
        <dbReference type="ARBA" id="ARBA00022729"/>
    </source>
</evidence>
<organism evidence="9 10">
    <name type="scientific">Acanthaster planci</name>
    <name type="common">Crown-of-thorns starfish</name>
    <dbReference type="NCBI Taxonomy" id="133434"/>
    <lineage>
        <taxon>Eukaryota</taxon>
        <taxon>Metazoa</taxon>
        <taxon>Echinodermata</taxon>
        <taxon>Eleutherozoa</taxon>
        <taxon>Asterozoa</taxon>
        <taxon>Asteroidea</taxon>
        <taxon>Valvatacea</taxon>
        <taxon>Valvatida</taxon>
        <taxon>Acanthasteridae</taxon>
        <taxon>Acanthaster</taxon>
    </lineage>
</organism>